<evidence type="ECO:0000256" key="7">
    <source>
        <dbReference type="SAM" id="SignalP"/>
    </source>
</evidence>
<keyword evidence="6" id="KW-0472">Membrane</keyword>
<feature type="region of interest" description="Disordered" evidence="5">
    <location>
        <begin position="375"/>
        <end position="413"/>
    </location>
</feature>
<dbReference type="STRING" id="158441.A0A226CXG9"/>
<keyword evidence="6" id="KW-1133">Transmembrane helix</keyword>
<evidence type="ECO:0000256" key="1">
    <source>
        <dbReference type="ARBA" id="ARBA00022723"/>
    </source>
</evidence>
<evidence type="ECO:0000313" key="10">
    <source>
        <dbReference type="Proteomes" id="UP000198287"/>
    </source>
</evidence>
<keyword evidence="7" id="KW-0732">Signal</keyword>
<dbReference type="Pfam" id="PF13639">
    <property type="entry name" value="zf-RING_2"/>
    <property type="match status" value="1"/>
</dbReference>
<feature type="transmembrane region" description="Helical" evidence="6">
    <location>
        <begin position="193"/>
        <end position="220"/>
    </location>
</feature>
<dbReference type="PANTHER" id="PTHR45931">
    <property type="entry name" value="SI:CH211-59O9.10"/>
    <property type="match status" value="1"/>
</dbReference>
<comment type="caution">
    <text evidence="9">The sequence shown here is derived from an EMBL/GenBank/DDBJ whole genome shotgun (WGS) entry which is preliminary data.</text>
</comment>
<reference evidence="9 10" key="1">
    <citation type="submission" date="2015-12" db="EMBL/GenBank/DDBJ databases">
        <title>The genome of Folsomia candida.</title>
        <authorList>
            <person name="Faddeeva A."/>
            <person name="Derks M.F."/>
            <person name="Anvar Y."/>
            <person name="Smit S."/>
            <person name="Van Straalen N."/>
            <person name="Roelofs D."/>
        </authorList>
    </citation>
    <scope>NUCLEOTIDE SEQUENCE [LARGE SCALE GENOMIC DNA]</scope>
    <source>
        <strain evidence="9 10">VU population</strain>
        <tissue evidence="9">Whole body</tissue>
    </source>
</reference>
<protein>
    <recommendedName>
        <fullName evidence="8">RING-type domain-containing protein</fullName>
    </recommendedName>
</protein>
<feature type="signal peptide" evidence="7">
    <location>
        <begin position="1"/>
        <end position="25"/>
    </location>
</feature>
<dbReference type="PANTHER" id="PTHR45931:SF20">
    <property type="entry name" value="RING-TYPE E3 UBIQUITIN TRANSFERASE"/>
    <property type="match status" value="1"/>
</dbReference>
<dbReference type="GO" id="GO:0005634">
    <property type="term" value="C:nucleus"/>
    <property type="evidence" value="ECO:0007669"/>
    <property type="project" value="TreeGrafter"/>
</dbReference>
<proteinExistence type="predicted"/>
<evidence type="ECO:0000256" key="4">
    <source>
        <dbReference type="PROSITE-ProRule" id="PRU00175"/>
    </source>
</evidence>
<keyword evidence="10" id="KW-1185">Reference proteome</keyword>
<feature type="region of interest" description="Disordered" evidence="5">
    <location>
        <begin position="439"/>
        <end position="459"/>
    </location>
</feature>
<evidence type="ECO:0000313" key="9">
    <source>
        <dbReference type="EMBL" id="OXA37643.1"/>
    </source>
</evidence>
<organism evidence="9 10">
    <name type="scientific">Folsomia candida</name>
    <name type="common">Springtail</name>
    <dbReference type="NCBI Taxonomy" id="158441"/>
    <lineage>
        <taxon>Eukaryota</taxon>
        <taxon>Metazoa</taxon>
        <taxon>Ecdysozoa</taxon>
        <taxon>Arthropoda</taxon>
        <taxon>Hexapoda</taxon>
        <taxon>Collembola</taxon>
        <taxon>Entomobryomorpha</taxon>
        <taxon>Isotomoidea</taxon>
        <taxon>Isotomidae</taxon>
        <taxon>Proisotominae</taxon>
        <taxon>Folsomia</taxon>
    </lineage>
</organism>
<name>A0A226CXG9_FOLCA</name>
<gene>
    <name evidence="9" type="ORF">Fcan01_27598</name>
</gene>
<keyword evidence="6" id="KW-0812">Transmembrane</keyword>
<feature type="domain" description="RING-type" evidence="8">
    <location>
        <begin position="261"/>
        <end position="303"/>
    </location>
</feature>
<feature type="compositionally biased region" description="Low complexity" evidence="5">
    <location>
        <begin position="400"/>
        <end position="413"/>
    </location>
</feature>
<evidence type="ECO:0000256" key="6">
    <source>
        <dbReference type="SAM" id="Phobius"/>
    </source>
</evidence>
<dbReference type="GO" id="GO:0061630">
    <property type="term" value="F:ubiquitin protein ligase activity"/>
    <property type="evidence" value="ECO:0007669"/>
    <property type="project" value="TreeGrafter"/>
</dbReference>
<dbReference type="SUPFAM" id="SSF57850">
    <property type="entry name" value="RING/U-box"/>
    <property type="match status" value="1"/>
</dbReference>
<dbReference type="InterPro" id="IPR001841">
    <property type="entry name" value="Znf_RING"/>
</dbReference>
<dbReference type="SMART" id="SM00184">
    <property type="entry name" value="RING"/>
    <property type="match status" value="1"/>
</dbReference>
<keyword evidence="3" id="KW-0862">Zinc</keyword>
<dbReference type="GO" id="GO:0006511">
    <property type="term" value="P:ubiquitin-dependent protein catabolic process"/>
    <property type="evidence" value="ECO:0007669"/>
    <property type="project" value="TreeGrafter"/>
</dbReference>
<keyword evidence="2 4" id="KW-0863">Zinc-finger</keyword>
<evidence type="ECO:0000256" key="2">
    <source>
        <dbReference type="ARBA" id="ARBA00022771"/>
    </source>
</evidence>
<dbReference type="InterPro" id="IPR051834">
    <property type="entry name" value="RING_finger_E3_ligase"/>
</dbReference>
<dbReference type="GO" id="GO:0008270">
    <property type="term" value="F:zinc ion binding"/>
    <property type="evidence" value="ECO:0007669"/>
    <property type="project" value="UniProtKB-KW"/>
</dbReference>
<evidence type="ECO:0000259" key="8">
    <source>
        <dbReference type="PROSITE" id="PS50089"/>
    </source>
</evidence>
<dbReference type="Gene3D" id="3.30.40.10">
    <property type="entry name" value="Zinc/RING finger domain, C3HC4 (zinc finger)"/>
    <property type="match status" value="1"/>
</dbReference>
<feature type="region of interest" description="Disordered" evidence="5">
    <location>
        <begin position="311"/>
        <end position="339"/>
    </location>
</feature>
<dbReference type="InterPro" id="IPR013083">
    <property type="entry name" value="Znf_RING/FYVE/PHD"/>
</dbReference>
<sequence>MSSIRGLCVAFSCLLLLSSPPGGDATLLKVLSILNPDEEPVFSTSCKWNQELMRKSPEDLEGLLVHSYPKDACSSIGPPPLPPSSNGSYPIEPDWILIATWDRADRCTLMTKLTLADKAGYSSVVIQLDEDDDTVDTAFFAGDDWDNNLSIYPCLVSSRDGKLLWANFTTDEYIIRFEDESIDTWTRLFITTFLALIAILLAIALSYCVVQMFILLVVWIRNTVVDYIETRRLNRRRRLPSSQLKRIPVQQWSSAIPQDMCTICLENYVDLDKVRVLPCSHVFHMTCIDPWLLNQRRKCPNCKRKIVFPEEPYDSDSSTEDERTPLLRRETGGSSSQLDHALPGGLTFTFNESDFTNQQQPIYRAIHRMMIEANARQRAAQEQRVQNQTARRHSASSPGAISPLPSTSSSSASPISAAILQHSIRHNRLSRFCPRKRLPQSLFGGGGGGTSSATATASTSTNSIDGDYLEDTTATGATMTTTIGHDNPSYSSPSRSNEAHNRFLAEGMQAYEDCGGGDGNHCTNVMQTLQRCDETVASIEGEVCEVSPQNEVQDGQIHQFGE</sequence>
<evidence type="ECO:0000256" key="3">
    <source>
        <dbReference type="ARBA" id="ARBA00022833"/>
    </source>
</evidence>
<feature type="chain" id="PRO_5013211621" description="RING-type domain-containing protein" evidence="7">
    <location>
        <begin position="26"/>
        <end position="562"/>
    </location>
</feature>
<feature type="compositionally biased region" description="Basic and acidic residues" evidence="5">
    <location>
        <begin position="320"/>
        <end position="331"/>
    </location>
</feature>
<dbReference type="EMBL" id="LNIX01000054">
    <property type="protein sequence ID" value="OXA37643.1"/>
    <property type="molecule type" value="Genomic_DNA"/>
</dbReference>
<dbReference type="AlphaFoldDB" id="A0A226CXG9"/>
<accession>A0A226CXG9</accession>
<dbReference type="Proteomes" id="UP000198287">
    <property type="component" value="Unassembled WGS sequence"/>
</dbReference>
<feature type="compositionally biased region" description="Low complexity" evidence="5">
    <location>
        <begin position="375"/>
        <end position="388"/>
    </location>
</feature>
<dbReference type="Gene3D" id="3.50.30.30">
    <property type="match status" value="1"/>
</dbReference>
<dbReference type="OrthoDB" id="8062037at2759"/>
<dbReference type="PROSITE" id="PS50089">
    <property type="entry name" value="ZF_RING_2"/>
    <property type="match status" value="1"/>
</dbReference>
<evidence type="ECO:0000256" key="5">
    <source>
        <dbReference type="SAM" id="MobiDB-lite"/>
    </source>
</evidence>
<keyword evidence="1" id="KW-0479">Metal-binding</keyword>